<sequence>NVLPTVDCITNALVVSWTPSAGGQHYTATLQDSSGLSTTCQSTGSKCGQLYHVNVTASDSLCSSPPSATVNTHS</sequence>
<gene>
    <name evidence="1" type="ORF">M9458_004744</name>
</gene>
<feature type="non-terminal residue" evidence="1">
    <location>
        <position position="1"/>
    </location>
</feature>
<dbReference type="SUPFAM" id="SSF49265">
    <property type="entry name" value="Fibronectin type III"/>
    <property type="match status" value="1"/>
</dbReference>
<dbReference type="PANTHER" id="PTHR47135:SF3">
    <property type="entry name" value="FIBRONECTIN TYPE-III DOMAIN-CONTAINING PROTEIN"/>
    <property type="match status" value="1"/>
</dbReference>
<keyword evidence="2" id="KW-1185">Reference proteome</keyword>
<dbReference type="EMBL" id="JAMKFB020000002">
    <property type="protein sequence ID" value="KAL0201557.1"/>
    <property type="molecule type" value="Genomic_DNA"/>
</dbReference>
<accession>A0ABD0RSP9</accession>
<dbReference type="PANTHER" id="PTHR47135">
    <property type="entry name" value="FIBRONECTIN TYPE III DOMAIN-CONTAINING PROTEIN 7"/>
    <property type="match status" value="1"/>
</dbReference>
<reference evidence="1 2" key="1">
    <citation type="submission" date="2024-05" db="EMBL/GenBank/DDBJ databases">
        <title>Genome sequencing and assembly of Indian major carp, Cirrhinus mrigala (Hamilton, 1822).</title>
        <authorList>
            <person name="Mohindra V."/>
            <person name="Chowdhury L.M."/>
            <person name="Lal K."/>
            <person name="Jena J.K."/>
        </authorList>
    </citation>
    <scope>NUCLEOTIDE SEQUENCE [LARGE SCALE GENOMIC DNA]</scope>
    <source>
        <strain evidence="1">CM1030</strain>
        <tissue evidence="1">Blood</tissue>
    </source>
</reference>
<dbReference type="Proteomes" id="UP001529510">
    <property type="component" value="Unassembled WGS sequence"/>
</dbReference>
<evidence type="ECO:0000313" key="1">
    <source>
        <dbReference type="EMBL" id="KAL0201557.1"/>
    </source>
</evidence>
<protein>
    <submittedName>
        <fullName evidence="1">Uncharacterized protein</fullName>
    </submittedName>
</protein>
<name>A0ABD0RSP9_CIRMR</name>
<dbReference type="InterPro" id="IPR036116">
    <property type="entry name" value="FN3_sf"/>
</dbReference>
<evidence type="ECO:0000313" key="2">
    <source>
        <dbReference type="Proteomes" id="UP001529510"/>
    </source>
</evidence>
<proteinExistence type="predicted"/>
<feature type="non-terminal residue" evidence="1">
    <location>
        <position position="74"/>
    </location>
</feature>
<comment type="caution">
    <text evidence="1">The sequence shown here is derived from an EMBL/GenBank/DDBJ whole genome shotgun (WGS) entry which is preliminary data.</text>
</comment>
<organism evidence="1 2">
    <name type="scientific">Cirrhinus mrigala</name>
    <name type="common">Mrigala</name>
    <dbReference type="NCBI Taxonomy" id="683832"/>
    <lineage>
        <taxon>Eukaryota</taxon>
        <taxon>Metazoa</taxon>
        <taxon>Chordata</taxon>
        <taxon>Craniata</taxon>
        <taxon>Vertebrata</taxon>
        <taxon>Euteleostomi</taxon>
        <taxon>Actinopterygii</taxon>
        <taxon>Neopterygii</taxon>
        <taxon>Teleostei</taxon>
        <taxon>Ostariophysi</taxon>
        <taxon>Cypriniformes</taxon>
        <taxon>Cyprinidae</taxon>
        <taxon>Labeoninae</taxon>
        <taxon>Labeonini</taxon>
        <taxon>Cirrhinus</taxon>
    </lineage>
</organism>
<dbReference type="AlphaFoldDB" id="A0ABD0RSP9"/>